<dbReference type="eggNOG" id="KOG3627">
    <property type="taxonomic scope" value="Eukaryota"/>
</dbReference>
<accession>W5MA64</accession>
<dbReference type="PROSITE" id="PS50240">
    <property type="entry name" value="TRYPSIN_DOM"/>
    <property type="match status" value="1"/>
</dbReference>
<comment type="similarity">
    <text evidence="2">Belongs to the peptidase S1 family. CLIP subfamily.</text>
</comment>
<dbReference type="FunFam" id="2.40.10.10:FF:000241">
    <property type="entry name" value="Haptoglobin"/>
    <property type="match status" value="1"/>
</dbReference>
<evidence type="ECO:0000259" key="3">
    <source>
        <dbReference type="PROSITE" id="PS50240"/>
    </source>
</evidence>
<dbReference type="InterPro" id="IPR001314">
    <property type="entry name" value="Peptidase_S1A"/>
</dbReference>
<protein>
    <submittedName>
        <fullName evidence="4">Haptoglobin-related protein</fullName>
    </submittedName>
</protein>
<dbReference type="STRING" id="7918.ENSLOCP00000005273"/>
<dbReference type="CDD" id="cd00190">
    <property type="entry name" value="Tryp_SPc"/>
    <property type="match status" value="1"/>
</dbReference>
<evidence type="ECO:0000256" key="1">
    <source>
        <dbReference type="ARBA" id="ARBA00023157"/>
    </source>
</evidence>
<dbReference type="Gene3D" id="2.40.10.10">
    <property type="entry name" value="Trypsin-like serine proteases"/>
    <property type="match status" value="2"/>
</dbReference>
<dbReference type="OMA" id="YMKISSY"/>
<name>W5MA64_LEPOC</name>
<dbReference type="InterPro" id="IPR009003">
    <property type="entry name" value="Peptidase_S1_PA"/>
</dbReference>
<reference evidence="5" key="1">
    <citation type="submission" date="2011-12" db="EMBL/GenBank/DDBJ databases">
        <title>The Draft Genome of Lepisosteus oculatus.</title>
        <authorList>
            <consortium name="The Broad Institute Genome Assembly &amp; Analysis Group"/>
            <consortium name="Computational R&amp;D Group"/>
            <consortium name="and Sequencing Platform"/>
            <person name="Di Palma F."/>
            <person name="Alfoldi J."/>
            <person name="Johnson J."/>
            <person name="Berlin A."/>
            <person name="Gnerre S."/>
            <person name="Jaffe D."/>
            <person name="MacCallum I."/>
            <person name="Young S."/>
            <person name="Walker B.J."/>
            <person name="Lander E.S."/>
            <person name="Lindblad-Toh K."/>
        </authorList>
    </citation>
    <scope>NUCLEOTIDE SEQUENCE [LARGE SCALE GENOMIC DNA]</scope>
</reference>
<dbReference type="InParanoid" id="W5MA64"/>
<dbReference type="Pfam" id="PF00089">
    <property type="entry name" value="Trypsin"/>
    <property type="match status" value="1"/>
</dbReference>
<organism evidence="4 5">
    <name type="scientific">Lepisosteus oculatus</name>
    <name type="common">Spotted gar</name>
    <dbReference type="NCBI Taxonomy" id="7918"/>
    <lineage>
        <taxon>Eukaryota</taxon>
        <taxon>Metazoa</taxon>
        <taxon>Chordata</taxon>
        <taxon>Craniata</taxon>
        <taxon>Vertebrata</taxon>
        <taxon>Euteleostomi</taxon>
        <taxon>Actinopterygii</taxon>
        <taxon>Neopterygii</taxon>
        <taxon>Holostei</taxon>
        <taxon>Semionotiformes</taxon>
        <taxon>Lepisosteidae</taxon>
        <taxon>Lepisosteus</taxon>
    </lineage>
</organism>
<dbReference type="SMART" id="SM00020">
    <property type="entry name" value="Tryp_SPc"/>
    <property type="match status" value="1"/>
</dbReference>
<dbReference type="InterPro" id="IPR043504">
    <property type="entry name" value="Peptidase_S1_PA_chymotrypsin"/>
</dbReference>
<evidence type="ECO:0000313" key="5">
    <source>
        <dbReference type="Proteomes" id="UP000018468"/>
    </source>
</evidence>
<feature type="domain" description="Peptidase S1" evidence="3">
    <location>
        <begin position="27"/>
        <end position="273"/>
    </location>
</feature>
<dbReference type="GO" id="GO:0004252">
    <property type="term" value="F:serine-type endopeptidase activity"/>
    <property type="evidence" value="ECO:0000318"/>
    <property type="project" value="GO_Central"/>
</dbReference>
<dbReference type="InterPro" id="IPR051487">
    <property type="entry name" value="Ser/Thr_Proteases_Immune/Dev"/>
</dbReference>
<dbReference type="SUPFAM" id="SSF50494">
    <property type="entry name" value="Trypsin-like serine proteases"/>
    <property type="match status" value="1"/>
</dbReference>
<dbReference type="Ensembl" id="ENSLOCT00000005281.1">
    <property type="protein sequence ID" value="ENSLOCP00000005273.1"/>
    <property type="gene ID" value="ENSLOCG00000004416.1"/>
</dbReference>
<sequence length="296" mass="33059">MVLGLCLADKPDIQEQRHQALFRSRRMVGGVLARRVPWQTLVTLGDKIIGGGTLIGKRWVLTAGRNLFTNASRNATLYQAPAIPKVYLSITDLREREETFNEVKVDQVFLHPNFQNTSDWENDLALIRLKEDLFLDGNVKPLSLPEKDYALMGTQGDVSGWGRNALLQYSRLLKTLTLTVANHTMCKETYSSGGQVVSSTPIVDDNMFCTEATSYREDVCIGDAGGAFAVQDPKDGKVYVAGVLSFDKSCAVERYAVFMKISAYVPWIKILIWGKEKPIQTSVIFIAFGNPYHKQD</sequence>
<dbReference type="EMBL" id="AHAT01010521">
    <property type="status" value="NOT_ANNOTATED_CDS"/>
    <property type="molecule type" value="Genomic_DNA"/>
</dbReference>
<dbReference type="PRINTS" id="PR00722">
    <property type="entry name" value="CHYMOTRYPSIN"/>
</dbReference>
<keyword evidence="1" id="KW-1015">Disulfide bond</keyword>
<dbReference type="GO" id="GO:0006508">
    <property type="term" value="P:proteolysis"/>
    <property type="evidence" value="ECO:0000318"/>
    <property type="project" value="GO_Central"/>
</dbReference>
<keyword evidence="5" id="KW-1185">Reference proteome</keyword>
<dbReference type="Proteomes" id="UP000018468">
    <property type="component" value="Linkage group LG23"/>
</dbReference>
<proteinExistence type="inferred from homology"/>
<dbReference type="InterPro" id="IPR001254">
    <property type="entry name" value="Trypsin_dom"/>
</dbReference>
<dbReference type="Bgee" id="ENSLOCG00000004416">
    <property type="expression patterns" value="Expressed in bone element and 11 other cell types or tissues"/>
</dbReference>
<reference evidence="4" key="2">
    <citation type="submission" date="2025-08" db="UniProtKB">
        <authorList>
            <consortium name="Ensembl"/>
        </authorList>
    </citation>
    <scope>IDENTIFICATION</scope>
</reference>
<dbReference type="AlphaFoldDB" id="W5MA64"/>
<evidence type="ECO:0000256" key="2">
    <source>
        <dbReference type="ARBA" id="ARBA00024195"/>
    </source>
</evidence>
<reference evidence="4" key="3">
    <citation type="submission" date="2025-09" db="UniProtKB">
        <authorList>
            <consortium name="Ensembl"/>
        </authorList>
    </citation>
    <scope>IDENTIFICATION</scope>
</reference>
<evidence type="ECO:0000313" key="4">
    <source>
        <dbReference type="Ensembl" id="ENSLOCP00000005273.1"/>
    </source>
</evidence>
<dbReference type="GeneTree" id="ENSGT00940000159903"/>
<dbReference type="PANTHER" id="PTHR24256">
    <property type="entry name" value="TRYPTASE-RELATED"/>
    <property type="match status" value="1"/>
</dbReference>
<dbReference type="GO" id="GO:0005615">
    <property type="term" value="C:extracellular space"/>
    <property type="evidence" value="ECO:0000318"/>
    <property type="project" value="GO_Central"/>
</dbReference>